<reference evidence="17 18" key="1">
    <citation type="submission" date="2024-04" db="EMBL/GenBank/DDBJ databases">
        <title>WGS of bacteria from Torrens River.</title>
        <authorList>
            <person name="Wyrsch E.R."/>
            <person name="Drigo B."/>
        </authorList>
    </citation>
    <scope>NUCLEOTIDE SEQUENCE [LARGE SCALE GENOMIC DNA]</scope>
    <source>
        <strain evidence="17 18">TWI391</strain>
    </source>
</reference>
<keyword evidence="11 14" id="KW-0067">ATP-binding</keyword>
<dbReference type="InterPro" id="IPR004566">
    <property type="entry name" value="PanK"/>
</dbReference>
<keyword evidence="8 14" id="KW-0808">Transferase</keyword>
<dbReference type="CDD" id="cd02025">
    <property type="entry name" value="PanK"/>
    <property type="match status" value="1"/>
</dbReference>
<evidence type="ECO:0000256" key="10">
    <source>
        <dbReference type="ARBA" id="ARBA00022777"/>
    </source>
</evidence>
<evidence type="ECO:0000256" key="9">
    <source>
        <dbReference type="ARBA" id="ARBA00022741"/>
    </source>
</evidence>
<keyword evidence="12 14" id="KW-0173">Coenzyme A biosynthesis</keyword>
<name>A0ABV0C0F7_9SPHI</name>
<evidence type="ECO:0000256" key="1">
    <source>
        <dbReference type="ARBA" id="ARBA00001206"/>
    </source>
</evidence>
<evidence type="ECO:0000256" key="4">
    <source>
        <dbReference type="ARBA" id="ARBA00006087"/>
    </source>
</evidence>
<dbReference type="EMBL" id="JBDJNQ010000011">
    <property type="protein sequence ID" value="MEN5379713.1"/>
    <property type="molecule type" value="Genomic_DNA"/>
</dbReference>
<keyword evidence="9 14" id="KW-0547">Nucleotide-binding</keyword>
<evidence type="ECO:0000256" key="7">
    <source>
        <dbReference type="ARBA" id="ARBA00022490"/>
    </source>
</evidence>
<organism evidence="17 18">
    <name type="scientific">Sphingobacterium kitahiroshimense</name>
    <dbReference type="NCBI Taxonomy" id="470446"/>
    <lineage>
        <taxon>Bacteria</taxon>
        <taxon>Pseudomonadati</taxon>
        <taxon>Bacteroidota</taxon>
        <taxon>Sphingobacteriia</taxon>
        <taxon>Sphingobacteriales</taxon>
        <taxon>Sphingobacteriaceae</taxon>
        <taxon>Sphingobacterium</taxon>
    </lineage>
</organism>
<evidence type="ECO:0000256" key="2">
    <source>
        <dbReference type="ARBA" id="ARBA00004496"/>
    </source>
</evidence>
<dbReference type="InterPro" id="IPR027417">
    <property type="entry name" value="P-loop_NTPase"/>
</dbReference>
<dbReference type="Proteomes" id="UP001409291">
    <property type="component" value="Unassembled WGS sequence"/>
</dbReference>
<keyword evidence="10 14" id="KW-0418">Kinase</keyword>
<dbReference type="NCBIfam" id="TIGR00554">
    <property type="entry name" value="panK_bact"/>
    <property type="match status" value="1"/>
</dbReference>
<evidence type="ECO:0000256" key="11">
    <source>
        <dbReference type="ARBA" id="ARBA00022840"/>
    </source>
</evidence>
<gene>
    <name evidence="14 17" type="primary">coaA</name>
    <name evidence="17" type="ORF">ABE541_20775</name>
</gene>
<dbReference type="SUPFAM" id="SSF52540">
    <property type="entry name" value="P-loop containing nucleoside triphosphate hydrolases"/>
    <property type="match status" value="1"/>
</dbReference>
<comment type="similarity">
    <text evidence="4 14 15">Belongs to the prokaryotic pantothenate kinase family.</text>
</comment>
<accession>A0ABV0C0F7</accession>
<dbReference type="RefSeq" id="WP_232789220.1">
    <property type="nucleotide sequence ID" value="NZ_JAOQNK010000001.1"/>
</dbReference>
<keyword evidence="18" id="KW-1185">Reference proteome</keyword>
<comment type="caution">
    <text evidence="17">The sequence shown here is derived from an EMBL/GenBank/DDBJ whole genome shotgun (WGS) entry which is preliminary data.</text>
</comment>
<comment type="subcellular location">
    <subcellularLocation>
        <location evidence="2 14 15">Cytoplasm</location>
    </subcellularLocation>
</comment>
<evidence type="ECO:0000256" key="6">
    <source>
        <dbReference type="ARBA" id="ARBA00015080"/>
    </source>
</evidence>
<dbReference type="Gene3D" id="3.40.50.300">
    <property type="entry name" value="P-loop containing nucleotide triphosphate hydrolases"/>
    <property type="match status" value="1"/>
</dbReference>
<keyword evidence="7 14" id="KW-0963">Cytoplasm</keyword>
<dbReference type="PANTHER" id="PTHR10285">
    <property type="entry name" value="URIDINE KINASE"/>
    <property type="match status" value="1"/>
</dbReference>
<dbReference type="GO" id="GO:0004594">
    <property type="term" value="F:pantothenate kinase activity"/>
    <property type="evidence" value="ECO:0007669"/>
    <property type="project" value="UniProtKB-EC"/>
</dbReference>
<evidence type="ECO:0000313" key="18">
    <source>
        <dbReference type="Proteomes" id="UP001409291"/>
    </source>
</evidence>
<evidence type="ECO:0000259" key="16">
    <source>
        <dbReference type="Pfam" id="PF00485"/>
    </source>
</evidence>
<comment type="pathway">
    <text evidence="3 14 15">Cofactor biosynthesis; coenzyme A biosynthesis; CoA from (R)-pantothenate: step 1/5.</text>
</comment>
<feature type="binding site" evidence="14">
    <location>
        <begin position="98"/>
        <end position="105"/>
    </location>
    <ligand>
        <name>ATP</name>
        <dbReference type="ChEBI" id="CHEBI:30616"/>
    </ligand>
</feature>
<dbReference type="Pfam" id="PF00485">
    <property type="entry name" value="PRK"/>
    <property type="match status" value="1"/>
</dbReference>
<dbReference type="PIRSF" id="PIRSF000545">
    <property type="entry name" value="Pantothenate_kin"/>
    <property type="match status" value="1"/>
</dbReference>
<dbReference type="InterPro" id="IPR006083">
    <property type="entry name" value="PRK/URK"/>
</dbReference>
<sequence>MNMQNEQHTPIDSPFTSIKRENWKKLNGHFKHTFSQHDLDQLHALNEPLNAEEIEDVYFPLSHLLGIHIERFQDLHRSTNHFFEKNESTLPFIIGIAGSVAVGKSTTARVLQRVLTLLPSKPKVDLVTTDGFLYPNHILNERGIMNRKGFPESYDAKKLIQFLSAIKSGMGSLSVPLYSHLEYDVLPDDQQQLIHHPDILIVEGINVLQVNSQRPRKGHSVFVSDFFDYTIYVHASEKNLLEWYTNRFESLRRTAFQNPASFFHKYADMNTEESIQMAHQIWNEINKPNLVQNILPTRYRADLILEKGSHHFVKNVKVRKI</sequence>
<evidence type="ECO:0000256" key="12">
    <source>
        <dbReference type="ARBA" id="ARBA00022993"/>
    </source>
</evidence>
<feature type="domain" description="Phosphoribulokinase/uridine kinase" evidence="16">
    <location>
        <begin position="93"/>
        <end position="240"/>
    </location>
</feature>
<proteinExistence type="inferred from homology"/>
<evidence type="ECO:0000256" key="14">
    <source>
        <dbReference type="HAMAP-Rule" id="MF_00215"/>
    </source>
</evidence>
<evidence type="ECO:0000256" key="8">
    <source>
        <dbReference type="ARBA" id="ARBA00022679"/>
    </source>
</evidence>
<evidence type="ECO:0000256" key="3">
    <source>
        <dbReference type="ARBA" id="ARBA00005225"/>
    </source>
</evidence>
<evidence type="ECO:0000256" key="5">
    <source>
        <dbReference type="ARBA" id="ARBA00012102"/>
    </source>
</evidence>
<protein>
    <recommendedName>
        <fullName evidence="6 14">Pantothenate kinase</fullName>
        <ecNumber evidence="5 14">2.7.1.33</ecNumber>
    </recommendedName>
    <alternativeName>
        <fullName evidence="13 14">Pantothenic acid kinase</fullName>
    </alternativeName>
</protein>
<evidence type="ECO:0000256" key="13">
    <source>
        <dbReference type="ARBA" id="ARBA00032866"/>
    </source>
</evidence>
<evidence type="ECO:0000256" key="15">
    <source>
        <dbReference type="RuleBase" id="RU003530"/>
    </source>
</evidence>
<evidence type="ECO:0000313" key="17">
    <source>
        <dbReference type="EMBL" id="MEN5379713.1"/>
    </source>
</evidence>
<dbReference type="EC" id="2.7.1.33" evidence="5 14"/>
<comment type="catalytic activity">
    <reaction evidence="1 14 15">
        <text>(R)-pantothenate + ATP = (R)-4'-phosphopantothenate + ADP + H(+)</text>
        <dbReference type="Rhea" id="RHEA:16373"/>
        <dbReference type="ChEBI" id="CHEBI:10986"/>
        <dbReference type="ChEBI" id="CHEBI:15378"/>
        <dbReference type="ChEBI" id="CHEBI:29032"/>
        <dbReference type="ChEBI" id="CHEBI:30616"/>
        <dbReference type="ChEBI" id="CHEBI:456216"/>
        <dbReference type="EC" id="2.7.1.33"/>
    </reaction>
</comment>
<dbReference type="HAMAP" id="MF_00215">
    <property type="entry name" value="Pantothen_kinase_1"/>
    <property type="match status" value="1"/>
</dbReference>